<dbReference type="InterPro" id="IPR021401">
    <property type="entry name" value="DUF3040"/>
</dbReference>
<accession>A0ABW1IYG7</accession>
<sequence>MLSRWERQSLQEIEQHLQAEDPRLAVLLERAKSARAGRWLRRGYDAVVLFAVLLSGLCLALGQAGSGFAAGAVAVLVFSWRRRRFPVLRWWPWSPTTRPKQDSDEPFP</sequence>
<proteinExistence type="predicted"/>
<feature type="transmembrane region" description="Helical" evidence="1">
    <location>
        <begin position="47"/>
        <end position="80"/>
    </location>
</feature>
<dbReference type="Pfam" id="PF11239">
    <property type="entry name" value="DUF3040"/>
    <property type="match status" value="1"/>
</dbReference>
<name>A0ABW1IYG7_9PSEU</name>
<reference evidence="3" key="1">
    <citation type="journal article" date="2019" name="Int. J. Syst. Evol. Microbiol.">
        <title>The Global Catalogue of Microorganisms (GCM) 10K type strain sequencing project: providing services to taxonomists for standard genome sequencing and annotation.</title>
        <authorList>
            <consortium name="The Broad Institute Genomics Platform"/>
            <consortium name="The Broad Institute Genome Sequencing Center for Infectious Disease"/>
            <person name="Wu L."/>
            <person name="Ma J."/>
        </authorList>
    </citation>
    <scope>NUCLEOTIDE SEQUENCE [LARGE SCALE GENOMIC DNA]</scope>
    <source>
        <strain evidence="3">CCM 8391</strain>
    </source>
</reference>
<keyword evidence="1" id="KW-0472">Membrane</keyword>
<keyword evidence="1" id="KW-0812">Transmembrane</keyword>
<evidence type="ECO:0000313" key="3">
    <source>
        <dbReference type="Proteomes" id="UP001596302"/>
    </source>
</evidence>
<gene>
    <name evidence="2" type="ORF">ACFQE5_04450</name>
</gene>
<keyword evidence="3" id="KW-1185">Reference proteome</keyword>
<protein>
    <submittedName>
        <fullName evidence="2">DUF3040 domain-containing protein</fullName>
    </submittedName>
</protein>
<dbReference type="RefSeq" id="WP_379583052.1">
    <property type="nucleotide sequence ID" value="NZ_JBHSQW010000009.1"/>
</dbReference>
<evidence type="ECO:0000313" key="2">
    <source>
        <dbReference type="EMBL" id="MFC5993465.1"/>
    </source>
</evidence>
<organism evidence="2 3">
    <name type="scientific">Pseudonocardia hispaniensis</name>
    <dbReference type="NCBI Taxonomy" id="904933"/>
    <lineage>
        <taxon>Bacteria</taxon>
        <taxon>Bacillati</taxon>
        <taxon>Actinomycetota</taxon>
        <taxon>Actinomycetes</taxon>
        <taxon>Pseudonocardiales</taxon>
        <taxon>Pseudonocardiaceae</taxon>
        <taxon>Pseudonocardia</taxon>
    </lineage>
</organism>
<keyword evidence="1" id="KW-1133">Transmembrane helix</keyword>
<dbReference type="EMBL" id="JBHSQW010000009">
    <property type="protein sequence ID" value="MFC5993465.1"/>
    <property type="molecule type" value="Genomic_DNA"/>
</dbReference>
<dbReference type="Proteomes" id="UP001596302">
    <property type="component" value="Unassembled WGS sequence"/>
</dbReference>
<comment type="caution">
    <text evidence="2">The sequence shown here is derived from an EMBL/GenBank/DDBJ whole genome shotgun (WGS) entry which is preliminary data.</text>
</comment>
<evidence type="ECO:0000256" key="1">
    <source>
        <dbReference type="SAM" id="Phobius"/>
    </source>
</evidence>